<keyword evidence="9 15" id="KW-0808">Transferase</keyword>
<evidence type="ECO:0000256" key="4">
    <source>
        <dbReference type="ARBA" id="ARBA00011738"/>
    </source>
</evidence>
<dbReference type="InterPro" id="IPR029028">
    <property type="entry name" value="Alpha/beta_knot_MTases"/>
</dbReference>
<feature type="binding site" evidence="15">
    <location>
        <begin position="133"/>
        <end position="138"/>
    </location>
    <ligand>
        <name>S-adenosyl-L-methionine</name>
        <dbReference type="ChEBI" id="CHEBI:59789"/>
    </ligand>
</feature>
<evidence type="ECO:0000313" key="18">
    <source>
        <dbReference type="EMBL" id="HIX77633.1"/>
    </source>
</evidence>
<feature type="domain" description="tRNA methyltransferase TRMD/TRM10-type" evidence="17">
    <location>
        <begin position="1"/>
        <end position="225"/>
    </location>
</feature>
<dbReference type="CDD" id="cd18080">
    <property type="entry name" value="TrmD-like"/>
    <property type="match status" value="1"/>
</dbReference>
<reference evidence="18" key="1">
    <citation type="journal article" date="2021" name="PeerJ">
        <title>Extensive microbial diversity within the chicken gut microbiome revealed by metagenomics and culture.</title>
        <authorList>
            <person name="Gilroy R."/>
            <person name="Ravi A."/>
            <person name="Getino M."/>
            <person name="Pursley I."/>
            <person name="Horton D.L."/>
            <person name="Alikhan N.F."/>
            <person name="Baker D."/>
            <person name="Gharbi K."/>
            <person name="Hall N."/>
            <person name="Watson M."/>
            <person name="Adriaenssens E.M."/>
            <person name="Foster-Nyarko E."/>
            <person name="Jarju S."/>
            <person name="Secka A."/>
            <person name="Antonio M."/>
            <person name="Oren A."/>
            <person name="Chaudhuri R.R."/>
            <person name="La Ragione R."/>
            <person name="Hildebrand F."/>
            <person name="Pallen M.J."/>
        </authorList>
    </citation>
    <scope>NUCLEOTIDE SEQUENCE</scope>
    <source>
        <strain evidence="18">CHK183-1962</strain>
    </source>
</reference>
<dbReference type="PANTHER" id="PTHR46417">
    <property type="entry name" value="TRNA (GUANINE-N(1)-)-METHYLTRANSFERASE"/>
    <property type="match status" value="1"/>
</dbReference>
<reference evidence="18" key="2">
    <citation type="submission" date="2021-04" db="EMBL/GenBank/DDBJ databases">
        <authorList>
            <person name="Gilroy R."/>
        </authorList>
    </citation>
    <scope>NUCLEOTIDE SEQUENCE</scope>
    <source>
        <strain evidence="18">CHK183-1962</strain>
    </source>
</reference>
<comment type="caution">
    <text evidence="18">The sequence shown here is derived from an EMBL/GenBank/DDBJ whole genome shotgun (WGS) entry which is preliminary data.</text>
</comment>
<evidence type="ECO:0000256" key="16">
    <source>
        <dbReference type="RuleBase" id="RU003464"/>
    </source>
</evidence>
<name>A0A9D1XDM9_9FIRM</name>
<dbReference type="GO" id="GO:0052906">
    <property type="term" value="F:tRNA (guanine(37)-N1)-methyltransferase activity"/>
    <property type="evidence" value="ECO:0007669"/>
    <property type="project" value="UniProtKB-UniRule"/>
</dbReference>
<dbReference type="PANTHER" id="PTHR46417:SF1">
    <property type="entry name" value="TRNA (GUANINE-N(1)-)-METHYLTRANSFERASE"/>
    <property type="match status" value="1"/>
</dbReference>
<proteinExistence type="inferred from homology"/>
<dbReference type="AlphaFoldDB" id="A0A9D1XDM9"/>
<evidence type="ECO:0000256" key="10">
    <source>
        <dbReference type="ARBA" id="ARBA00022691"/>
    </source>
</evidence>
<dbReference type="Proteomes" id="UP000886890">
    <property type="component" value="Unassembled WGS sequence"/>
</dbReference>
<feature type="binding site" evidence="15">
    <location>
        <position position="113"/>
    </location>
    <ligand>
        <name>S-adenosyl-L-methionine</name>
        <dbReference type="ChEBI" id="CHEBI:59789"/>
    </ligand>
</feature>
<dbReference type="InterPro" id="IPR023148">
    <property type="entry name" value="tRNA_m1G_MeTrfase_C_sf"/>
</dbReference>
<dbReference type="EMBL" id="DXEK01000142">
    <property type="protein sequence ID" value="HIX77633.1"/>
    <property type="molecule type" value="Genomic_DNA"/>
</dbReference>
<evidence type="ECO:0000256" key="2">
    <source>
        <dbReference type="ARBA" id="ARBA00004496"/>
    </source>
</evidence>
<evidence type="ECO:0000256" key="5">
    <source>
        <dbReference type="ARBA" id="ARBA00012807"/>
    </source>
</evidence>
<evidence type="ECO:0000256" key="6">
    <source>
        <dbReference type="ARBA" id="ARBA00014679"/>
    </source>
</evidence>
<dbReference type="GO" id="GO:0002939">
    <property type="term" value="P:tRNA N1-guanine methylation"/>
    <property type="evidence" value="ECO:0007669"/>
    <property type="project" value="TreeGrafter"/>
</dbReference>
<keyword evidence="10 15" id="KW-0949">S-adenosyl-L-methionine</keyword>
<comment type="catalytic activity">
    <reaction evidence="14 15 16">
        <text>guanosine(37) in tRNA + S-adenosyl-L-methionine = N(1)-methylguanosine(37) in tRNA + S-adenosyl-L-homocysteine + H(+)</text>
        <dbReference type="Rhea" id="RHEA:36899"/>
        <dbReference type="Rhea" id="RHEA-COMP:10145"/>
        <dbReference type="Rhea" id="RHEA-COMP:10147"/>
        <dbReference type="ChEBI" id="CHEBI:15378"/>
        <dbReference type="ChEBI" id="CHEBI:57856"/>
        <dbReference type="ChEBI" id="CHEBI:59789"/>
        <dbReference type="ChEBI" id="CHEBI:73542"/>
        <dbReference type="ChEBI" id="CHEBI:74269"/>
        <dbReference type="EC" id="2.1.1.228"/>
    </reaction>
</comment>
<dbReference type="Gene3D" id="3.40.1280.10">
    <property type="match status" value="1"/>
</dbReference>
<organism evidence="18 19">
    <name type="scientific">Candidatus Fusicatenibacter merdavium</name>
    <dbReference type="NCBI Taxonomy" id="2838600"/>
    <lineage>
        <taxon>Bacteria</taxon>
        <taxon>Bacillati</taxon>
        <taxon>Bacillota</taxon>
        <taxon>Clostridia</taxon>
        <taxon>Lachnospirales</taxon>
        <taxon>Lachnospiraceae</taxon>
        <taxon>Fusicatenibacter</taxon>
    </lineage>
</organism>
<comment type="subcellular location">
    <subcellularLocation>
        <location evidence="2 15 16">Cytoplasm</location>
    </subcellularLocation>
</comment>
<dbReference type="GO" id="GO:0005829">
    <property type="term" value="C:cytosol"/>
    <property type="evidence" value="ECO:0007669"/>
    <property type="project" value="TreeGrafter"/>
</dbReference>
<dbReference type="Gene3D" id="1.10.1270.20">
    <property type="entry name" value="tRNA(m1g37)methyltransferase, domain 2"/>
    <property type="match status" value="1"/>
</dbReference>
<gene>
    <name evidence="15 18" type="primary">trmD</name>
    <name evidence="18" type="ORF">H9734_08590</name>
</gene>
<dbReference type="NCBIfam" id="TIGR00088">
    <property type="entry name" value="trmD"/>
    <property type="match status" value="1"/>
</dbReference>
<evidence type="ECO:0000256" key="14">
    <source>
        <dbReference type="ARBA" id="ARBA00047783"/>
    </source>
</evidence>
<evidence type="ECO:0000256" key="12">
    <source>
        <dbReference type="ARBA" id="ARBA00029736"/>
    </source>
</evidence>
<dbReference type="HAMAP" id="MF_00605">
    <property type="entry name" value="TrmD"/>
    <property type="match status" value="1"/>
</dbReference>
<evidence type="ECO:0000256" key="13">
    <source>
        <dbReference type="ARBA" id="ARBA00033392"/>
    </source>
</evidence>
<dbReference type="Pfam" id="PF01746">
    <property type="entry name" value="tRNA_m1G_MT"/>
    <property type="match status" value="1"/>
</dbReference>
<dbReference type="InterPro" id="IPR029026">
    <property type="entry name" value="tRNA_m1G_MTases_N"/>
</dbReference>
<dbReference type="InterPro" id="IPR016009">
    <property type="entry name" value="tRNA_MeTrfase_TRMD/TRM10"/>
</dbReference>
<dbReference type="EC" id="2.1.1.228" evidence="5 15"/>
<protein>
    <recommendedName>
        <fullName evidence="6 15">tRNA (guanine-N(1)-)-methyltransferase</fullName>
        <ecNumber evidence="5 15">2.1.1.228</ecNumber>
    </recommendedName>
    <alternativeName>
        <fullName evidence="12 15">M1G-methyltransferase</fullName>
    </alternativeName>
    <alternativeName>
        <fullName evidence="13 15">tRNA [GM37] methyltransferase</fullName>
    </alternativeName>
</protein>
<comment type="similarity">
    <text evidence="3 15 16">Belongs to the RNA methyltransferase TrmD family.</text>
</comment>
<comment type="function">
    <text evidence="1 15 16">Specifically methylates guanosine-37 in various tRNAs.</text>
</comment>
<evidence type="ECO:0000259" key="17">
    <source>
        <dbReference type="Pfam" id="PF01746"/>
    </source>
</evidence>
<accession>A0A9D1XDM9</accession>
<dbReference type="FunFam" id="1.10.1270.20:FF:000001">
    <property type="entry name" value="tRNA (guanine-N(1)-)-methyltransferase"/>
    <property type="match status" value="1"/>
</dbReference>
<dbReference type="InterPro" id="IPR002649">
    <property type="entry name" value="tRNA_m1G_MeTrfase_TrmD"/>
</dbReference>
<evidence type="ECO:0000256" key="1">
    <source>
        <dbReference type="ARBA" id="ARBA00002634"/>
    </source>
</evidence>
<evidence type="ECO:0000256" key="8">
    <source>
        <dbReference type="ARBA" id="ARBA00022603"/>
    </source>
</evidence>
<comment type="subunit">
    <text evidence="4 15 16">Homodimer.</text>
</comment>
<keyword evidence="7 15" id="KW-0963">Cytoplasm</keyword>
<evidence type="ECO:0000256" key="15">
    <source>
        <dbReference type="HAMAP-Rule" id="MF_00605"/>
    </source>
</evidence>
<evidence type="ECO:0000256" key="11">
    <source>
        <dbReference type="ARBA" id="ARBA00022694"/>
    </source>
</evidence>
<dbReference type="NCBIfam" id="NF000648">
    <property type="entry name" value="PRK00026.1"/>
    <property type="match status" value="1"/>
</dbReference>
<evidence type="ECO:0000256" key="9">
    <source>
        <dbReference type="ARBA" id="ARBA00022679"/>
    </source>
</evidence>
<evidence type="ECO:0000256" key="7">
    <source>
        <dbReference type="ARBA" id="ARBA00022490"/>
    </source>
</evidence>
<keyword evidence="8 15" id="KW-0489">Methyltransferase</keyword>
<sequence>MNFHVLTLFPDMIEQGLHTSILGKAMEKGCITLETTNIRDFSANKYNRVDDYPYGGGAGMVMEAEPVYRACKSVEAGIGRPARTVYLTPQGRVLNQAIVEELAMEEDLILLCGHYEGIDERVLEEVVTDYISIGDYVLTGGELGAMVLIDAVSRFVPGVLSNEESSQFESLQDNLLEYPHYTRPEEWHGKKVPPVLLSGDHRKIEAWRHEQSVKRTKERRPDLLKNAVTVTCAFYALEESWRELIRQTTEEMTRYGNLLDVGRKKIRKQHNTFGSGDFLLFAVPSILPTDSPVSAQEDFFQSFRGHNTPAALIYYGNPTEAEPQDSTLRMPADRLITSLQNQGFRILDTCQNPESSRERRLFLLRLREKIYQGIRKETATDA</sequence>
<dbReference type="FunFam" id="3.40.1280.10:FF:000001">
    <property type="entry name" value="tRNA (guanine-N(1)-)-methyltransferase"/>
    <property type="match status" value="1"/>
</dbReference>
<evidence type="ECO:0000256" key="3">
    <source>
        <dbReference type="ARBA" id="ARBA00007630"/>
    </source>
</evidence>
<evidence type="ECO:0000313" key="19">
    <source>
        <dbReference type="Proteomes" id="UP000886890"/>
    </source>
</evidence>
<keyword evidence="11 15" id="KW-0819">tRNA processing</keyword>
<dbReference type="SUPFAM" id="SSF75217">
    <property type="entry name" value="alpha/beta knot"/>
    <property type="match status" value="1"/>
</dbReference>